<comment type="caution">
    <text evidence="6">The sequence shown here is derived from an EMBL/GenBank/DDBJ whole genome shotgun (WGS) entry which is preliminary data.</text>
</comment>
<dbReference type="EMBL" id="JAKKPZ010000002">
    <property type="protein sequence ID" value="KAI1726321.1"/>
    <property type="molecule type" value="Genomic_DNA"/>
</dbReference>
<dbReference type="InterPro" id="IPR004871">
    <property type="entry name" value="RSE1/DDB1/CPSF1_C"/>
</dbReference>
<feature type="domain" description="RSE1/DDB1/CPSF1 first beta-propeller" evidence="4">
    <location>
        <begin position="14"/>
        <end position="394"/>
    </location>
</feature>
<proteinExistence type="predicted"/>
<protein>
    <submittedName>
        <fullName evidence="6">CPSF A subunit region domain-containing protein</fullName>
    </submittedName>
</protein>
<feature type="domain" description="RSE1/DDB1/CPSF1 C-terminal" evidence="3">
    <location>
        <begin position="1051"/>
        <end position="1316"/>
    </location>
</feature>
<keyword evidence="2" id="KW-0539">Nucleus</keyword>
<evidence type="ECO:0000259" key="3">
    <source>
        <dbReference type="Pfam" id="PF03178"/>
    </source>
</evidence>
<feature type="domain" description="RSE1/DDB1/CPSF1 second beta-propeller" evidence="5">
    <location>
        <begin position="503"/>
        <end position="978"/>
    </location>
</feature>
<evidence type="ECO:0000259" key="5">
    <source>
        <dbReference type="Pfam" id="PF23726"/>
    </source>
</evidence>
<reference evidence="6" key="1">
    <citation type="submission" date="2022-01" db="EMBL/GenBank/DDBJ databases">
        <title>Genome Sequence Resource for Two Populations of Ditylenchus destructor, the Migratory Endoparasitic Phytonematode.</title>
        <authorList>
            <person name="Zhang H."/>
            <person name="Lin R."/>
            <person name="Xie B."/>
        </authorList>
    </citation>
    <scope>NUCLEOTIDE SEQUENCE</scope>
    <source>
        <strain evidence="6">BazhouSP</strain>
    </source>
</reference>
<dbReference type="Proteomes" id="UP001201812">
    <property type="component" value="Unassembled WGS sequence"/>
</dbReference>
<comment type="subcellular location">
    <subcellularLocation>
        <location evidence="1">Nucleus</location>
    </subcellularLocation>
</comment>
<organism evidence="6 7">
    <name type="scientific">Ditylenchus destructor</name>
    <dbReference type="NCBI Taxonomy" id="166010"/>
    <lineage>
        <taxon>Eukaryota</taxon>
        <taxon>Metazoa</taxon>
        <taxon>Ecdysozoa</taxon>
        <taxon>Nematoda</taxon>
        <taxon>Chromadorea</taxon>
        <taxon>Rhabditida</taxon>
        <taxon>Tylenchina</taxon>
        <taxon>Tylenchomorpha</taxon>
        <taxon>Sphaerularioidea</taxon>
        <taxon>Anguinidae</taxon>
        <taxon>Anguininae</taxon>
        <taxon>Ditylenchus</taxon>
    </lineage>
</organism>
<dbReference type="GO" id="GO:0005634">
    <property type="term" value="C:nucleus"/>
    <property type="evidence" value="ECO:0007669"/>
    <property type="project" value="UniProtKB-SubCell"/>
</dbReference>
<evidence type="ECO:0000313" key="6">
    <source>
        <dbReference type="EMBL" id="KAI1726321.1"/>
    </source>
</evidence>
<name>A0AAD4NJ12_9BILA</name>
<accession>A0AAD4NJ12</accession>
<evidence type="ECO:0000256" key="1">
    <source>
        <dbReference type="ARBA" id="ARBA00004123"/>
    </source>
</evidence>
<evidence type="ECO:0000313" key="7">
    <source>
        <dbReference type="Proteomes" id="UP001201812"/>
    </source>
</evidence>
<dbReference type="GO" id="GO:0003676">
    <property type="term" value="F:nucleic acid binding"/>
    <property type="evidence" value="ECO:0007669"/>
    <property type="project" value="InterPro"/>
</dbReference>
<dbReference type="InterPro" id="IPR050358">
    <property type="entry name" value="RSE1/DDB1/CFT1"/>
</dbReference>
<dbReference type="InterPro" id="IPR058543">
    <property type="entry name" value="Beta-prop_RSE1/DDB1/CPSF1_2nd"/>
</dbReference>
<evidence type="ECO:0000259" key="4">
    <source>
        <dbReference type="Pfam" id="PF10433"/>
    </source>
</evidence>
<dbReference type="InterPro" id="IPR018846">
    <property type="entry name" value="Beta-prop_RSE1/DDB1/CPSF1_1st"/>
</dbReference>
<keyword evidence="7" id="KW-1185">Reference proteome</keyword>
<dbReference type="InterPro" id="IPR015943">
    <property type="entry name" value="WD40/YVTN_repeat-like_dom_sf"/>
</dbReference>
<dbReference type="Gene3D" id="2.130.10.10">
    <property type="entry name" value="YVTN repeat-like/Quinoprotein amine dehydrogenase"/>
    <property type="match status" value="3"/>
</dbReference>
<dbReference type="Pfam" id="PF23726">
    <property type="entry name" value="Beta-prop_RSE1_2nd"/>
    <property type="match status" value="1"/>
</dbReference>
<evidence type="ECO:0000256" key="2">
    <source>
        <dbReference type="ARBA" id="ARBA00023242"/>
    </source>
</evidence>
<dbReference type="Pfam" id="PF10433">
    <property type="entry name" value="Beta-prop_RSE1_1st"/>
    <property type="match status" value="1"/>
</dbReference>
<dbReference type="PANTHER" id="PTHR10644">
    <property type="entry name" value="DNA REPAIR/RNA PROCESSING CPSF FAMILY"/>
    <property type="match status" value="1"/>
</dbReference>
<gene>
    <name evidence="6" type="ORF">DdX_03035</name>
</gene>
<dbReference type="Pfam" id="PF03178">
    <property type="entry name" value="CPSF_A"/>
    <property type="match status" value="1"/>
</dbReference>
<sequence length="1316" mass="148450">MYSILHETDESTAVNLSVYGRFLPGIGKQLAVAGAKCLKFYRINPYSIVPSDDAGKQWTQTTRLECLLTFNLMAPVRSMASCRVPLYPEYDSLVMSFDDAKLSIANVDPKTMKLNTLSLHSIEDDFLRDGYVRDNFVPELRVDPAQRCVAFIVYGRHLGIVPFVHSSKDHHLHSYTIPLRSFDERLDSVLDMTFLDGYYEPTLLFLYEPIKTTSGRACIRYDTIAILGVSLNVKDRVHAVVWNFGGLPMTVDRCLQIPLPVGGICLFGANEIIYLNQSVPPCGVALNSCGDEYTRFPLNDFRHLKITLDGCIVQAEDVNNIFIGLRSGDFYVLTLDIDSANAVKNLRLRKAFETSIPCTITMCSRGYVFVGSRLGDSMFLQYTRESKIADGASKSKKALNVEEKASSKKEALEDEDDFLYSDETPTSAVENNIVEVTHADDEFIFRLLDKLHNVGPCKIVRTCVGQSFNPYAKRNTSDVFDFVTASGHGRDASLCFFERTVRPDVMNTSEIADAVQFWTVGRYENDSQRYLIIAKEVSTLVLELTHEMAELEEAVFITSETTVAAGELAQGSIAIQITAMNIVLVSDNRQLGIYNVNSNFPVIAASIVDPFVALLTQNGKIILYRLMTTSDEAYLKEENISGKLRHEKTPATSICIYKDISGIIQFCSGHGDSEYSVTKTKDIDKKEITSIEQKDDIDALLYGDEGVNDQKPAKRKTQKRKIVDLNEEYEGWAPKLETSVQDPNTILPTYWLCITRENGHFYMYSIPDARLVYMVKKFNQLNETLFDDPSSVYDEDHTQLHLGSYTAQTIEATKPNAEASVIVKPEEIVIELQLYGMGMNQGRPILAALVDDVLVFYEMFFCDDGVEGHLAIRFRRLEYSLVTRSSRFLGPNGRAAVEASRDVERHRPYVQTFERVGKLANGIFICGGYPSFMMLDRGEPRLQPLTVDGQIATFAPFDNENCPNGFLYLTKKDRMMRIALLRSELTYDCSFPVRKVEIRETVHFVVYLMLPNIFGVVTSVRLPNSKYCTVLNEDKQIETCEREENFILPSLEKYKMRTYLAMGTAVNYGEEVFVRGRIILCEIIDVVPEEGMPTSRHRLKTVYDKEQKGPVTAMCSCNGYLLTGMGQKIFIWQFRDGELHGVSFLDMHFYVHHLVGFRNLALACDLYKSLSLIRYQEDFKALSLVSRDLRPAALTPMAAHILVDHKQLGFVLSDEGGNVTLFNYLPETKESMGGERLIVRAVINIGSLINAFTRIKGHSSECLIENEFQVRETQSCVFATLDGSFGVVRPLSEKVFRRLHMLQQVMTIQVPQPAGL</sequence>